<feature type="non-terminal residue" evidence="1">
    <location>
        <position position="1"/>
    </location>
</feature>
<accession>X1V6L1</accession>
<reference evidence="1" key="1">
    <citation type="journal article" date="2014" name="Front. Microbiol.">
        <title>High frequency of phylogenetically diverse reductive dehalogenase-homologous genes in deep subseafloor sedimentary metagenomes.</title>
        <authorList>
            <person name="Kawai M."/>
            <person name="Futagami T."/>
            <person name="Toyoda A."/>
            <person name="Takaki Y."/>
            <person name="Nishi S."/>
            <person name="Hori S."/>
            <person name="Arai W."/>
            <person name="Tsubouchi T."/>
            <person name="Morono Y."/>
            <person name="Uchiyama I."/>
            <person name="Ito T."/>
            <person name="Fujiyama A."/>
            <person name="Inagaki F."/>
            <person name="Takami H."/>
        </authorList>
    </citation>
    <scope>NUCLEOTIDE SEQUENCE</scope>
    <source>
        <strain evidence="1">Expedition CK06-06</strain>
    </source>
</reference>
<gene>
    <name evidence="1" type="ORF">S12H4_47565</name>
</gene>
<dbReference type="AlphaFoldDB" id="X1V6L1"/>
<protein>
    <submittedName>
        <fullName evidence="1">Uncharacterized protein</fullName>
    </submittedName>
</protein>
<organism evidence="1">
    <name type="scientific">marine sediment metagenome</name>
    <dbReference type="NCBI Taxonomy" id="412755"/>
    <lineage>
        <taxon>unclassified sequences</taxon>
        <taxon>metagenomes</taxon>
        <taxon>ecological metagenomes</taxon>
    </lineage>
</organism>
<proteinExistence type="predicted"/>
<evidence type="ECO:0000313" key="1">
    <source>
        <dbReference type="EMBL" id="GAJ11557.1"/>
    </source>
</evidence>
<name>X1V6L1_9ZZZZ</name>
<sequence>LILQGEEDTQTPVFEAHDHRLGDACERQADPDYYLRGVRQERCSHDGLPLQEGEEAPW</sequence>
<dbReference type="EMBL" id="BARW01029627">
    <property type="protein sequence ID" value="GAJ11557.1"/>
    <property type="molecule type" value="Genomic_DNA"/>
</dbReference>
<comment type="caution">
    <text evidence="1">The sequence shown here is derived from an EMBL/GenBank/DDBJ whole genome shotgun (WGS) entry which is preliminary data.</text>
</comment>